<dbReference type="SUPFAM" id="SSF49503">
    <property type="entry name" value="Cupredoxins"/>
    <property type="match status" value="1"/>
</dbReference>
<sequence length="223" mass="24191">MGISLSYNKSQLRKSAVVKMEAVLKRGCERSRRMDLLLVLITVMVSLSVVQGERGVAAEVHHIVGGDRGWEITSDISAWSADRLFRVGDTIWFAYSTGTGESIVEVGSRDELEACDVSNPIRLYTDGLDSIILDGVGSRFFTSGSPDSCRKGLKLNVDVLPHKPTQIHGQMKPLTTTTIPVREFVNAAVAAGPTTPSAAVPLQQCSSSTVMAFFALLLFWAFL</sequence>
<dbReference type="Pfam" id="PF02298">
    <property type="entry name" value="Cu_bind_like"/>
    <property type="match status" value="1"/>
</dbReference>
<dbReference type="PROSITE" id="PS51485">
    <property type="entry name" value="PHYTOCYANIN"/>
    <property type="match status" value="1"/>
</dbReference>
<dbReference type="InterPro" id="IPR039391">
    <property type="entry name" value="Phytocyanin-like"/>
</dbReference>
<protein>
    <recommendedName>
        <fullName evidence="3">Phytocyanin domain-containing protein</fullName>
    </recommendedName>
</protein>
<comment type="caution">
    <text evidence="4">The sequence shown here is derived from an EMBL/GenBank/DDBJ whole genome shotgun (WGS) entry which is preliminary data.</text>
</comment>
<dbReference type="GO" id="GO:0009055">
    <property type="term" value="F:electron transfer activity"/>
    <property type="evidence" value="ECO:0007669"/>
    <property type="project" value="InterPro"/>
</dbReference>
<dbReference type="Proteomes" id="UP001141806">
    <property type="component" value="Unassembled WGS sequence"/>
</dbReference>
<evidence type="ECO:0000256" key="1">
    <source>
        <dbReference type="ARBA" id="ARBA00023157"/>
    </source>
</evidence>
<gene>
    <name evidence="4" type="ORF">NE237_000357</name>
</gene>
<dbReference type="InterPro" id="IPR008972">
    <property type="entry name" value="Cupredoxin"/>
</dbReference>
<dbReference type="GO" id="GO:0005886">
    <property type="term" value="C:plasma membrane"/>
    <property type="evidence" value="ECO:0007669"/>
    <property type="project" value="TreeGrafter"/>
</dbReference>
<keyword evidence="5" id="KW-1185">Reference proteome</keyword>
<dbReference type="InterPro" id="IPR003245">
    <property type="entry name" value="Phytocyanin_dom"/>
</dbReference>
<evidence type="ECO:0000259" key="3">
    <source>
        <dbReference type="PROSITE" id="PS51485"/>
    </source>
</evidence>
<dbReference type="PANTHER" id="PTHR33021">
    <property type="entry name" value="BLUE COPPER PROTEIN"/>
    <property type="match status" value="1"/>
</dbReference>
<dbReference type="PANTHER" id="PTHR33021:SF31">
    <property type="entry name" value="OS02G0720100 PROTEIN"/>
    <property type="match status" value="1"/>
</dbReference>
<dbReference type="Gene3D" id="2.60.40.420">
    <property type="entry name" value="Cupredoxins - blue copper proteins"/>
    <property type="match status" value="1"/>
</dbReference>
<organism evidence="4 5">
    <name type="scientific">Protea cynaroides</name>
    <dbReference type="NCBI Taxonomy" id="273540"/>
    <lineage>
        <taxon>Eukaryota</taxon>
        <taxon>Viridiplantae</taxon>
        <taxon>Streptophyta</taxon>
        <taxon>Embryophyta</taxon>
        <taxon>Tracheophyta</taxon>
        <taxon>Spermatophyta</taxon>
        <taxon>Magnoliopsida</taxon>
        <taxon>Proteales</taxon>
        <taxon>Proteaceae</taxon>
        <taxon>Protea</taxon>
    </lineage>
</organism>
<reference evidence="4" key="1">
    <citation type="journal article" date="2023" name="Plant J.">
        <title>The genome of the king protea, Protea cynaroides.</title>
        <authorList>
            <person name="Chang J."/>
            <person name="Duong T.A."/>
            <person name="Schoeman C."/>
            <person name="Ma X."/>
            <person name="Roodt D."/>
            <person name="Barker N."/>
            <person name="Li Z."/>
            <person name="Van de Peer Y."/>
            <person name="Mizrachi E."/>
        </authorList>
    </citation>
    <scope>NUCLEOTIDE SEQUENCE</scope>
    <source>
        <tissue evidence="4">Young leaves</tissue>
    </source>
</reference>
<evidence type="ECO:0000313" key="5">
    <source>
        <dbReference type="Proteomes" id="UP001141806"/>
    </source>
</evidence>
<evidence type="ECO:0000313" key="4">
    <source>
        <dbReference type="EMBL" id="KAJ4975251.1"/>
    </source>
</evidence>
<dbReference type="CDD" id="cd04216">
    <property type="entry name" value="Phytocyanin"/>
    <property type="match status" value="1"/>
</dbReference>
<feature type="domain" description="Phytocyanin" evidence="3">
    <location>
        <begin position="60"/>
        <end position="161"/>
    </location>
</feature>
<accession>A0A9Q0KR94</accession>
<dbReference type="FunFam" id="2.60.40.420:FF:000034">
    <property type="entry name" value="Cupredoxin superfamily protein"/>
    <property type="match status" value="1"/>
</dbReference>
<dbReference type="AlphaFoldDB" id="A0A9Q0KR94"/>
<dbReference type="OrthoDB" id="1896188at2759"/>
<proteinExistence type="predicted"/>
<evidence type="ECO:0000256" key="2">
    <source>
        <dbReference type="ARBA" id="ARBA00023180"/>
    </source>
</evidence>
<keyword evidence="1" id="KW-1015">Disulfide bond</keyword>
<dbReference type="EMBL" id="JAMYWD010000003">
    <property type="protein sequence ID" value="KAJ4975251.1"/>
    <property type="molecule type" value="Genomic_DNA"/>
</dbReference>
<keyword evidence="2" id="KW-0325">Glycoprotein</keyword>
<name>A0A9Q0KR94_9MAGN</name>